<feature type="repeat" description="ANK" evidence="3">
    <location>
        <begin position="1470"/>
        <end position="1503"/>
    </location>
</feature>
<feature type="repeat" description="ANK" evidence="3">
    <location>
        <begin position="1351"/>
        <end position="1383"/>
    </location>
</feature>
<keyword evidence="2 3" id="KW-0040">ANK repeat</keyword>
<dbReference type="PANTHER" id="PTHR24198:SF193">
    <property type="match status" value="1"/>
</dbReference>
<dbReference type="SUPFAM" id="SSF48403">
    <property type="entry name" value="Ankyrin repeat"/>
    <property type="match status" value="5"/>
</dbReference>
<reference evidence="4 5" key="2">
    <citation type="journal article" date="2010" name="Nucleic Acids Res.">
        <title>BeetleBase in 2010: revisions to provide comprehensive genomic information for Tribolium castaneum.</title>
        <authorList>
            <person name="Kim H.S."/>
            <person name="Murphy T."/>
            <person name="Xia J."/>
            <person name="Caragea D."/>
            <person name="Park Y."/>
            <person name="Beeman R.W."/>
            <person name="Lorenzen M.D."/>
            <person name="Butcher S."/>
            <person name="Manak J.R."/>
            <person name="Brown S.J."/>
        </authorList>
    </citation>
    <scope>GENOME REANNOTATION</scope>
    <source>
        <strain evidence="4 5">Georgia GA2</strain>
    </source>
</reference>
<dbReference type="PANTHER" id="PTHR24198">
    <property type="entry name" value="ANKYRIN REPEAT AND PROTEIN KINASE DOMAIN-CONTAINING PROTEIN"/>
    <property type="match status" value="1"/>
</dbReference>
<protein>
    <submittedName>
        <fullName evidence="4">Uncharacterized protein</fullName>
    </submittedName>
</protein>
<feature type="repeat" description="ANK" evidence="3">
    <location>
        <begin position="1317"/>
        <end position="1349"/>
    </location>
</feature>
<evidence type="ECO:0000313" key="5">
    <source>
        <dbReference type="Proteomes" id="UP000007266"/>
    </source>
</evidence>
<keyword evidence="1" id="KW-0677">Repeat</keyword>
<dbReference type="Pfam" id="PF13857">
    <property type="entry name" value="Ank_5"/>
    <property type="match status" value="1"/>
</dbReference>
<proteinExistence type="predicted"/>
<feature type="repeat" description="ANK" evidence="3">
    <location>
        <begin position="1384"/>
        <end position="1416"/>
    </location>
</feature>
<dbReference type="KEGG" id="tca:103313299"/>
<dbReference type="STRING" id="7070.D2A4J9"/>
<feature type="repeat" description="ANK" evidence="3">
    <location>
        <begin position="1284"/>
        <end position="1316"/>
    </location>
</feature>
<accession>D2A4J9</accession>
<dbReference type="eggNOG" id="KOG4177">
    <property type="taxonomic scope" value="Eukaryota"/>
</dbReference>
<dbReference type="Gene3D" id="1.25.40.20">
    <property type="entry name" value="Ankyrin repeat-containing domain"/>
    <property type="match status" value="9"/>
</dbReference>
<feature type="repeat" description="ANK" evidence="3">
    <location>
        <begin position="1617"/>
        <end position="1643"/>
    </location>
</feature>
<dbReference type="Gene3D" id="3.40.50.300">
    <property type="entry name" value="P-loop containing nucleotide triphosphate hydrolases"/>
    <property type="match status" value="1"/>
</dbReference>
<dbReference type="Pfam" id="PF00023">
    <property type="entry name" value="Ank"/>
    <property type="match status" value="2"/>
</dbReference>
<keyword evidence="5" id="KW-1185">Reference proteome</keyword>
<feature type="repeat" description="ANK" evidence="3">
    <location>
        <begin position="2062"/>
        <end position="2094"/>
    </location>
</feature>
<feature type="repeat" description="ANK" evidence="3">
    <location>
        <begin position="1745"/>
        <end position="1777"/>
    </location>
</feature>
<feature type="repeat" description="ANK" evidence="3">
    <location>
        <begin position="1185"/>
        <end position="1217"/>
    </location>
</feature>
<dbReference type="HOGENOM" id="CLU_238010_0_0_1"/>
<evidence type="ECO:0000256" key="2">
    <source>
        <dbReference type="ARBA" id="ARBA00023043"/>
    </source>
</evidence>
<evidence type="ECO:0000313" key="4">
    <source>
        <dbReference type="EMBL" id="EFA05211.2"/>
    </source>
</evidence>
<dbReference type="InterPro" id="IPR002110">
    <property type="entry name" value="Ankyrin_rpt"/>
</dbReference>
<evidence type="ECO:0000256" key="3">
    <source>
        <dbReference type="PROSITE-ProRule" id="PRU00023"/>
    </source>
</evidence>
<feature type="repeat" description="ANK" evidence="3">
    <location>
        <begin position="1585"/>
        <end position="1605"/>
    </location>
</feature>
<dbReference type="PROSITE" id="PS50297">
    <property type="entry name" value="ANK_REP_REGION"/>
    <property type="match status" value="13"/>
</dbReference>
<dbReference type="InterPro" id="IPR036770">
    <property type="entry name" value="Ankyrin_rpt-contain_sf"/>
</dbReference>
<feature type="repeat" description="ANK" evidence="3">
    <location>
        <begin position="2028"/>
        <end position="2060"/>
    </location>
</feature>
<feature type="repeat" description="ANK" evidence="3">
    <location>
        <begin position="1218"/>
        <end position="1250"/>
    </location>
</feature>
<sequence>MILSPDMSLKTYKKRSGTSDQGKEYEWLLCVYYAIQLSLSSEISDFELCTNNAFFGDFDDVTLRVRFKDGVVKVYLLQTKHSEQPKTVTVKALTSDEGGLTIYKYEKSYENTLQLSNFVYILFTNRTAKFKDKTQLDEKISLRHSQCVARNFLNTAKNSVYKFESEQNSDFYQRFYLYTNQKNVSNLHKSIADLLQTHFQTDIKSTFVDFMRMWWARNFMLSKSDIVAKLVELTLSPMIQTLTCDIDNEKTKLLQAAIMRFDLTLVEQNGGSLITQIWHPTLDNHTIKTVSMTGLKYGLVTQGVSNLKQLTRDQQSRIAWYMNLWPLVVKVDETKRNQLNCALNLLKQNKKRVVLLDHDVDMNGFHIFRNLSDLLEGDTLRSAIMQKFNCSLQGKLDVTLAELGSCLMSHFKVDQLVQIATGTNFNIGEPLEILPPTYIERKFPKIILDCKVIEDSKQWKICLSCNNQKEQFREKITKRMVKITTAVTGFANFPKHYVYATDGEYPKELTEEKYRYYKADCHFRVTGQNVQWLSNRDRCYEFINEIVKYVKNSNEICTERQLDDNFHCNVKVLTSHTGSGKTSLLKSVKNRALTNCFVMLFDLREHSTFFQKSQTSKEVWNYVTKFYAKNRKYNEFETGLLKEFPKQQTLILWDSFDELSFGSREKFVKVVSELRMLGVSQWITSKNHFRQSLENEFQVFALSMVPFHQIDQIQYLEKRCGVSVNLIESNFLSNCQILDNQEYLGIPLQLYIISDIFNKNPKLLEGVYSLADMFRALIEGRYQHFLSKHPNHEFLTHIINDSREYRLDQYKIAAVKTHLSHVYDKLNLKNTARFIEDVQNGDFLGLVNCQDDEFVFEFKILGEYLAALFLSENCQMLDLEFIFEVKYRNIRFLFDLIMAEGQPDLISLLYKNFDRFDNFDTRDKMGRNALHLICSYGIKHPLLRTEDEKYAFSQGDLVHEDAPLVKQLVKNLTLKCDVGEKDKLFNWTCFDYADRSLSLGLLELLPNLDNVLPTLSNFNDMSTVLYYALKFDYQNLFKSAQRDITFVKDTNGVNFLHVATEFGREHFLTWLLTQKVYIQGINMQNSSHWAPIQIASFNGNLTFLKLLQTKGATFPLRDPSLVSLATSHPHRHILDFLIECECSVNEFYHHNYFTRSLPLAISHGLVDIVKFLVKNGAKFYNVGKNNMNALHMALEHQQYEIADVFLEHGINIDQVDGKQQSSVHHAAQNNHPDVIEWLLARGAKINIFDKNQRNALHWAAHSGSLEAAKVLIKAGIDIDVSDDQGLTPLHLAVLSGQLSIVTLLLDAKCDFKPVNVYKRTPLHLAAMNDLTDIVQVLLQQSNSVDCVESLYGRTPLHYAAWNGHPDCVKTLLLSNASFDIRCNFGYTPLHLATEAENYDCCRLLLEAGARFDIANRNGTTALDLVNSLDIFMLMMTFDTYPIHTATSKGNYVAIPEIVTLGHDINQFDSQGMRPLHLAVNLYQPFNTVRTLLDNGANVNLRDKDGYKPLHHLLQGRCPDRDTFDLLVTGRGELEINAKTVKNLTPLHIAAQAGCFILVPGEDTIFEDLTQLLLDKGANIEACDDDGFTPLHYAAQSGNLTIVKLLTRDNLINQINRYIRTPLHMAAVKGHHFVVKYLIDRGAQQINDYEGDTPLDDALKIESIETIKLLTNDLSVTNRKKRNVLHMAAKQGLLDLVETFQKDGIMTSEDCDGTSPAEEALYNRHFKVFDIMDLSNFDVNKYSRRYKKYPLHVATNFQKLRLVEKFVEMGARTDVCDSDGNTPFYNCDDFYILQLLVKSDNSGLNVQNNKGETVLHFLAKLKHILLEFLVDQGGDVNLMDNDGNTVLDILLNRGIIVKNVLFKTNGFDWNKTNRNGDTLLHIAINYNMADVVQWLLDRGASTGIKNLVIYALRNSHAEIVRLLIKYCDLSQEEDLIYYTVRYGWKLLPELRPHISPSALTPSEQTDLLESVCHVDYFMDVWDLLPDADVSTMATDLGDTPLHLAVSRGNLTLTKRLLKSGLKPNDANRSGETPTQCAVKRGHFSILYLLLENDKNAVIRSDQKGNTLLHDAASEGNLEIVKFLLKKGFRNDICNGRMCTAADVAKEKGHEEVYQFLKNL</sequence>
<reference evidence="4 5" key="1">
    <citation type="journal article" date="2008" name="Nature">
        <title>The genome of the model beetle and pest Tribolium castaneum.</title>
        <authorList>
            <consortium name="Tribolium Genome Sequencing Consortium"/>
            <person name="Richards S."/>
            <person name="Gibbs R.A."/>
            <person name="Weinstock G.M."/>
            <person name="Brown S.J."/>
            <person name="Denell R."/>
            <person name="Beeman R.W."/>
            <person name="Gibbs R."/>
            <person name="Beeman R.W."/>
            <person name="Brown S.J."/>
            <person name="Bucher G."/>
            <person name="Friedrich M."/>
            <person name="Grimmelikhuijzen C.J."/>
            <person name="Klingler M."/>
            <person name="Lorenzen M."/>
            <person name="Richards S."/>
            <person name="Roth S."/>
            <person name="Schroder R."/>
            <person name="Tautz D."/>
            <person name="Zdobnov E.M."/>
            <person name="Muzny D."/>
            <person name="Gibbs R.A."/>
            <person name="Weinstock G.M."/>
            <person name="Attaway T."/>
            <person name="Bell S."/>
            <person name="Buhay C.J."/>
            <person name="Chandrabose M.N."/>
            <person name="Chavez D."/>
            <person name="Clerk-Blankenburg K.P."/>
            <person name="Cree A."/>
            <person name="Dao M."/>
            <person name="Davis C."/>
            <person name="Chacko J."/>
            <person name="Dinh H."/>
            <person name="Dugan-Rocha S."/>
            <person name="Fowler G."/>
            <person name="Garner T.T."/>
            <person name="Garnes J."/>
            <person name="Gnirke A."/>
            <person name="Hawes A."/>
            <person name="Hernandez J."/>
            <person name="Hines S."/>
            <person name="Holder M."/>
            <person name="Hume J."/>
            <person name="Jhangiani S.N."/>
            <person name="Joshi V."/>
            <person name="Khan Z.M."/>
            <person name="Jackson L."/>
            <person name="Kovar C."/>
            <person name="Kowis A."/>
            <person name="Lee S."/>
            <person name="Lewis L.R."/>
            <person name="Margolis J."/>
            <person name="Morgan M."/>
            <person name="Nazareth L.V."/>
            <person name="Nguyen N."/>
            <person name="Okwuonu G."/>
            <person name="Parker D."/>
            <person name="Richards S."/>
            <person name="Ruiz S.J."/>
            <person name="Santibanez J."/>
            <person name="Savard J."/>
            <person name="Scherer S.E."/>
            <person name="Schneider B."/>
            <person name="Sodergren E."/>
            <person name="Tautz D."/>
            <person name="Vattahil S."/>
            <person name="Villasana D."/>
            <person name="White C.S."/>
            <person name="Wright R."/>
            <person name="Park Y."/>
            <person name="Beeman R.W."/>
            <person name="Lord J."/>
            <person name="Oppert B."/>
            <person name="Lorenzen M."/>
            <person name="Brown S."/>
            <person name="Wang L."/>
            <person name="Savard J."/>
            <person name="Tautz D."/>
            <person name="Richards S."/>
            <person name="Weinstock G."/>
            <person name="Gibbs R.A."/>
            <person name="Liu Y."/>
            <person name="Worley K."/>
            <person name="Weinstock G."/>
            <person name="Elsik C.G."/>
            <person name="Reese J.T."/>
            <person name="Elhaik E."/>
            <person name="Landan G."/>
            <person name="Graur D."/>
            <person name="Arensburger P."/>
            <person name="Atkinson P."/>
            <person name="Beeman R.W."/>
            <person name="Beidler J."/>
            <person name="Brown S.J."/>
            <person name="Demuth J.P."/>
            <person name="Drury D.W."/>
            <person name="Du Y.Z."/>
            <person name="Fujiwara H."/>
            <person name="Lorenzen M."/>
            <person name="Maselli V."/>
            <person name="Osanai M."/>
            <person name="Park Y."/>
            <person name="Robertson H.M."/>
            <person name="Tu Z."/>
            <person name="Wang J.J."/>
            <person name="Wang S."/>
            <person name="Richards S."/>
            <person name="Song H."/>
            <person name="Zhang L."/>
            <person name="Sodergren E."/>
            <person name="Werner D."/>
            <person name="Stanke M."/>
            <person name="Morgenstern B."/>
            <person name="Solovyev V."/>
            <person name="Kosarev P."/>
            <person name="Brown G."/>
            <person name="Chen H.C."/>
            <person name="Ermolaeva O."/>
            <person name="Hlavina W."/>
            <person name="Kapustin Y."/>
            <person name="Kiryutin B."/>
            <person name="Kitts P."/>
            <person name="Maglott D."/>
            <person name="Pruitt K."/>
            <person name="Sapojnikov V."/>
            <person name="Souvorov A."/>
            <person name="Mackey A.J."/>
            <person name="Waterhouse R.M."/>
            <person name="Wyder S."/>
            <person name="Zdobnov E.M."/>
            <person name="Zdobnov E.M."/>
            <person name="Wyder S."/>
            <person name="Kriventseva E.V."/>
            <person name="Kadowaki T."/>
            <person name="Bork P."/>
            <person name="Aranda M."/>
            <person name="Bao R."/>
            <person name="Beermann A."/>
            <person name="Berns N."/>
            <person name="Bolognesi R."/>
            <person name="Bonneton F."/>
            <person name="Bopp D."/>
            <person name="Brown S.J."/>
            <person name="Bucher G."/>
            <person name="Butts T."/>
            <person name="Chaumot A."/>
            <person name="Denell R.E."/>
            <person name="Ferrier D.E."/>
            <person name="Friedrich M."/>
            <person name="Gordon C.M."/>
            <person name="Jindra M."/>
            <person name="Klingler M."/>
            <person name="Lan Q."/>
            <person name="Lattorff H.M."/>
            <person name="Laudet V."/>
            <person name="von Levetsow C."/>
            <person name="Liu Z."/>
            <person name="Lutz R."/>
            <person name="Lynch J.A."/>
            <person name="da Fonseca R.N."/>
            <person name="Posnien N."/>
            <person name="Reuter R."/>
            <person name="Roth S."/>
            <person name="Savard J."/>
            <person name="Schinko J.B."/>
            <person name="Schmitt C."/>
            <person name="Schoppmeier M."/>
            <person name="Schroder R."/>
            <person name="Shippy T.D."/>
            <person name="Simonnet F."/>
            <person name="Marques-Souza H."/>
            <person name="Tautz D."/>
            <person name="Tomoyasu Y."/>
            <person name="Trauner J."/>
            <person name="Van der Zee M."/>
            <person name="Vervoort M."/>
            <person name="Wittkopp N."/>
            <person name="Wimmer E.A."/>
            <person name="Yang X."/>
            <person name="Jones A.K."/>
            <person name="Sattelle D.B."/>
            <person name="Ebert P.R."/>
            <person name="Nelson D."/>
            <person name="Scott J.G."/>
            <person name="Beeman R.W."/>
            <person name="Muthukrishnan S."/>
            <person name="Kramer K.J."/>
            <person name="Arakane Y."/>
            <person name="Beeman R.W."/>
            <person name="Zhu Q."/>
            <person name="Hogenkamp D."/>
            <person name="Dixit R."/>
            <person name="Oppert B."/>
            <person name="Jiang H."/>
            <person name="Zou Z."/>
            <person name="Marshall J."/>
            <person name="Elpidina E."/>
            <person name="Vinokurov K."/>
            <person name="Oppert C."/>
            <person name="Zou Z."/>
            <person name="Evans J."/>
            <person name="Lu Z."/>
            <person name="Zhao P."/>
            <person name="Sumathipala N."/>
            <person name="Altincicek B."/>
            <person name="Vilcinskas A."/>
            <person name="Williams M."/>
            <person name="Hultmark D."/>
            <person name="Hetru C."/>
            <person name="Jiang H."/>
            <person name="Grimmelikhuijzen C.J."/>
            <person name="Hauser F."/>
            <person name="Cazzamali G."/>
            <person name="Williamson M."/>
            <person name="Park Y."/>
            <person name="Li B."/>
            <person name="Tanaka Y."/>
            <person name="Predel R."/>
            <person name="Neupert S."/>
            <person name="Schachtner J."/>
            <person name="Verleyen P."/>
            <person name="Raible F."/>
            <person name="Bork P."/>
            <person name="Friedrich M."/>
            <person name="Walden K.K."/>
            <person name="Robertson H.M."/>
            <person name="Angeli S."/>
            <person name="Foret S."/>
            <person name="Bucher G."/>
            <person name="Schuetz S."/>
            <person name="Maleszka R."/>
            <person name="Wimmer E.A."/>
            <person name="Beeman R.W."/>
            <person name="Lorenzen M."/>
            <person name="Tomoyasu Y."/>
            <person name="Miller S.C."/>
            <person name="Grossmann D."/>
            <person name="Bucher G."/>
        </authorList>
    </citation>
    <scope>NUCLEOTIDE SEQUENCE [LARGE SCALE GENOMIC DNA]</scope>
    <source>
        <strain evidence="4 5">Georgia GA2</strain>
    </source>
</reference>
<dbReference type="InParanoid" id="D2A4J9"/>
<dbReference type="Pfam" id="PF12796">
    <property type="entry name" value="Ank_2"/>
    <property type="match status" value="7"/>
</dbReference>
<dbReference type="PROSITE" id="PS50088">
    <property type="entry name" value="ANK_REPEAT"/>
    <property type="match status" value="16"/>
</dbReference>
<dbReference type="OrthoDB" id="8194444at2759"/>
<feature type="repeat" description="ANK" evidence="3">
    <location>
        <begin position="1541"/>
        <end position="1584"/>
    </location>
</feature>
<evidence type="ECO:0000256" key="1">
    <source>
        <dbReference type="ARBA" id="ARBA00022737"/>
    </source>
</evidence>
<feature type="repeat" description="ANK" evidence="3">
    <location>
        <begin position="1874"/>
        <end position="1906"/>
    </location>
</feature>
<feature type="repeat" description="ANK" evidence="3">
    <location>
        <begin position="1251"/>
        <end position="1283"/>
    </location>
</feature>
<feature type="repeat" description="ANK" evidence="3">
    <location>
        <begin position="1995"/>
        <end position="2027"/>
    </location>
</feature>
<name>D2A4J9_TRICA</name>
<dbReference type="PRINTS" id="PR01415">
    <property type="entry name" value="ANKYRIN"/>
</dbReference>
<dbReference type="InterPro" id="IPR027417">
    <property type="entry name" value="P-loop_NTPase"/>
</dbReference>
<organism evidence="4 5">
    <name type="scientific">Tribolium castaneum</name>
    <name type="common">Red flour beetle</name>
    <dbReference type="NCBI Taxonomy" id="7070"/>
    <lineage>
        <taxon>Eukaryota</taxon>
        <taxon>Metazoa</taxon>
        <taxon>Ecdysozoa</taxon>
        <taxon>Arthropoda</taxon>
        <taxon>Hexapoda</taxon>
        <taxon>Insecta</taxon>
        <taxon>Pterygota</taxon>
        <taxon>Neoptera</taxon>
        <taxon>Endopterygota</taxon>
        <taxon>Coleoptera</taxon>
        <taxon>Polyphaga</taxon>
        <taxon>Cucujiformia</taxon>
        <taxon>Tenebrionidae</taxon>
        <taxon>Tenebrionidae incertae sedis</taxon>
        <taxon>Tribolium</taxon>
    </lineage>
</organism>
<gene>
    <name evidence="4" type="primary">AUGUSTUS-3.0.2_15351</name>
    <name evidence="4" type="ORF">TcasGA2_TC015351</name>
</gene>
<dbReference type="EMBL" id="KQ971344">
    <property type="protein sequence ID" value="EFA05211.2"/>
    <property type="molecule type" value="Genomic_DNA"/>
</dbReference>
<dbReference type="SMART" id="SM00248">
    <property type="entry name" value="ANK"/>
    <property type="match status" value="26"/>
</dbReference>
<dbReference type="Proteomes" id="UP000007266">
    <property type="component" value="Linkage group 6"/>
</dbReference>